<reference evidence="2 3" key="1">
    <citation type="submission" date="2018-09" db="EMBL/GenBank/DDBJ databases">
        <title>Genomic investigation of the strawberry pathogen Phytophthora fragariae indicates pathogenicity is determined by transcriptional variation in three key races.</title>
        <authorList>
            <person name="Adams T.M."/>
            <person name="Armitage A.D."/>
            <person name="Sobczyk M.K."/>
            <person name="Bates H.J."/>
            <person name="Dunwell J.M."/>
            <person name="Nellist C.F."/>
            <person name="Harrison R.J."/>
        </authorList>
    </citation>
    <scope>NUCLEOTIDE SEQUENCE [LARGE SCALE GENOMIC DNA]</scope>
    <source>
        <strain evidence="2 3">SCRP249</strain>
    </source>
</reference>
<gene>
    <name evidence="2" type="ORF">PR001_g27403</name>
</gene>
<accession>A0A6A3HJ99</accession>
<protein>
    <submittedName>
        <fullName evidence="2">Uncharacterized protein</fullName>
    </submittedName>
</protein>
<evidence type="ECO:0000313" key="3">
    <source>
        <dbReference type="Proteomes" id="UP000429607"/>
    </source>
</evidence>
<comment type="caution">
    <text evidence="2">The sequence shown here is derived from an EMBL/GenBank/DDBJ whole genome shotgun (WGS) entry which is preliminary data.</text>
</comment>
<name>A0A6A3HJ99_9STRA</name>
<feature type="compositionally biased region" description="Polar residues" evidence="1">
    <location>
        <begin position="63"/>
        <end position="75"/>
    </location>
</feature>
<dbReference type="EMBL" id="QXFV01004416">
    <property type="protein sequence ID" value="KAE8969760.1"/>
    <property type="molecule type" value="Genomic_DNA"/>
</dbReference>
<evidence type="ECO:0000313" key="2">
    <source>
        <dbReference type="EMBL" id="KAE8969760.1"/>
    </source>
</evidence>
<sequence length="134" mass="13944">MSRSIRDRSRPGRNATSARQPSNRLPGLSTILRPVPDPTVAPTIRPISRRDQQTHSKRKNSSTRHLTSTSMTSDNGDADRGVGDISPHTPEQLPDAPPVGSGASGSGSAGGDDANPPGTPEEAPAPHVDPDDSA</sequence>
<feature type="compositionally biased region" description="Basic and acidic residues" evidence="1">
    <location>
        <begin position="1"/>
        <end position="10"/>
    </location>
</feature>
<dbReference type="Proteomes" id="UP000429607">
    <property type="component" value="Unassembled WGS sequence"/>
</dbReference>
<proteinExistence type="predicted"/>
<evidence type="ECO:0000256" key="1">
    <source>
        <dbReference type="SAM" id="MobiDB-lite"/>
    </source>
</evidence>
<feature type="region of interest" description="Disordered" evidence="1">
    <location>
        <begin position="1"/>
        <end position="134"/>
    </location>
</feature>
<dbReference type="AlphaFoldDB" id="A0A6A3HJ99"/>
<feature type="compositionally biased region" description="Polar residues" evidence="1">
    <location>
        <begin position="14"/>
        <end position="23"/>
    </location>
</feature>
<organism evidence="2 3">
    <name type="scientific">Phytophthora rubi</name>
    <dbReference type="NCBI Taxonomy" id="129364"/>
    <lineage>
        <taxon>Eukaryota</taxon>
        <taxon>Sar</taxon>
        <taxon>Stramenopiles</taxon>
        <taxon>Oomycota</taxon>
        <taxon>Peronosporomycetes</taxon>
        <taxon>Peronosporales</taxon>
        <taxon>Peronosporaceae</taxon>
        <taxon>Phytophthora</taxon>
    </lineage>
</organism>